<dbReference type="EMBL" id="GG662212">
    <property type="protein sequence ID" value="EAS07684.1"/>
    <property type="molecule type" value="Genomic_DNA"/>
</dbReference>
<evidence type="ECO:0000256" key="2">
    <source>
        <dbReference type="SAM" id="SignalP"/>
    </source>
</evidence>
<dbReference type="OrthoDB" id="2108802at2759"/>
<name>I7MN08_TETTS</name>
<dbReference type="Proteomes" id="UP000009168">
    <property type="component" value="Unassembled WGS sequence"/>
</dbReference>
<keyword evidence="1" id="KW-0812">Transmembrane</keyword>
<dbReference type="Gene3D" id="3.20.20.70">
    <property type="entry name" value="Aldolase class I"/>
    <property type="match status" value="1"/>
</dbReference>
<dbReference type="InterPro" id="IPR004352">
    <property type="entry name" value="GH114_TIM-barrel"/>
</dbReference>
<protein>
    <submittedName>
        <fullName evidence="4">Endo alpha-1,4 polygalactosaminidase</fullName>
    </submittedName>
</protein>
<feature type="chain" id="PRO_5003712694" evidence="2">
    <location>
        <begin position="24"/>
        <end position="307"/>
    </location>
</feature>
<gene>
    <name evidence="4" type="ORF">TTHERM_00497370</name>
</gene>
<evidence type="ECO:0000313" key="4">
    <source>
        <dbReference type="EMBL" id="EAS07684.1"/>
    </source>
</evidence>
<dbReference type="InParanoid" id="I7MN08"/>
<evidence type="ECO:0000256" key="1">
    <source>
        <dbReference type="SAM" id="Phobius"/>
    </source>
</evidence>
<organism evidence="4 5">
    <name type="scientific">Tetrahymena thermophila (strain SB210)</name>
    <dbReference type="NCBI Taxonomy" id="312017"/>
    <lineage>
        <taxon>Eukaryota</taxon>
        <taxon>Sar</taxon>
        <taxon>Alveolata</taxon>
        <taxon>Ciliophora</taxon>
        <taxon>Intramacronucleata</taxon>
        <taxon>Oligohymenophorea</taxon>
        <taxon>Hymenostomatida</taxon>
        <taxon>Tetrahymenina</taxon>
        <taxon>Tetrahymenidae</taxon>
        <taxon>Tetrahymena</taxon>
    </lineage>
</organism>
<keyword evidence="1" id="KW-1133">Transmembrane helix</keyword>
<dbReference type="PANTHER" id="PTHR35273:SF2">
    <property type="entry name" value="ALPHA-GALACTOSIDASE"/>
    <property type="match status" value="1"/>
</dbReference>
<dbReference type="InterPro" id="IPR017853">
    <property type="entry name" value="GH"/>
</dbReference>
<dbReference type="KEGG" id="tet:TTHERM_00497370"/>
<sequence>MGNFKNFNAILCLILICGNYVRSQNPYVWQPSVKSTFYYQTGGVLNYGVKAQIYFIDFLRNQSAVADLKNSGRRVVCNFSIGIYERNLADSNNIPKNLLGNSVPGMYQASFINIAGYQTSGVGSVMTARIDLAKQLGCDAVQFDNYDYYQMNSVTGLLLNYQIQLSYFQYLAYYARSQGLAVCLKNNLSQASDLFNSVDFVFSDTCDGTSASCNYMDQYVNNNKAAFGISYRENYLNYIVDQDWQQLCVQYILKNYSWLIRTKSQDGYSLRCAITSQSNQNIISSSSTILGNSIAITLFAFVIIFTF</sequence>
<dbReference type="HOGENOM" id="CLU_051214_3_0_1"/>
<dbReference type="SUPFAM" id="SSF51445">
    <property type="entry name" value="(Trans)glycosidases"/>
    <property type="match status" value="1"/>
</dbReference>
<dbReference type="AlphaFoldDB" id="I7MN08"/>
<feature type="domain" description="Glycoside-hydrolase family GH114 TIM-barrel" evidence="3">
    <location>
        <begin position="36"/>
        <end position="265"/>
    </location>
</feature>
<dbReference type="Pfam" id="PF03537">
    <property type="entry name" value="Glyco_hydro_114"/>
    <property type="match status" value="1"/>
</dbReference>
<feature type="signal peptide" evidence="2">
    <location>
        <begin position="1"/>
        <end position="23"/>
    </location>
</feature>
<keyword evidence="5" id="KW-1185">Reference proteome</keyword>
<evidence type="ECO:0000259" key="3">
    <source>
        <dbReference type="Pfam" id="PF03537"/>
    </source>
</evidence>
<dbReference type="RefSeq" id="XP_001027926.1">
    <property type="nucleotide sequence ID" value="XM_001027926.1"/>
</dbReference>
<dbReference type="PANTHER" id="PTHR35273">
    <property type="entry name" value="ALPHA-1,4 POLYGALACTOSAMINIDASE, PUTATIVE (AFU_ORTHOLOGUE AFUA_3G07890)-RELATED"/>
    <property type="match status" value="1"/>
</dbReference>
<reference evidence="5" key="1">
    <citation type="journal article" date="2006" name="PLoS Biol.">
        <title>Macronuclear genome sequence of the ciliate Tetrahymena thermophila, a model eukaryote.</title>
        <authorList>
            <person name="Eisen J.A."/>
            <person name="Coyne R.S."/>
            <person name="Wu M."/>
            <person name="Wu D."/>
            <person name="Thiagarajan M."/>
            <person name="Wortman J.R."/>
            <person name="Badger J.H."/>
            <person name="Ren Q."/>
            <person name="Amedeo P."/>
            <person name="Jones K.M."/>
            <person name="Tallon L.J."/>
            <person name="Delcher A.L."/>
            <person name="Salzberg S.L."/>
            <person name="Silva J.C."/>
            <person name="Haas B.J."/>
            <person name="Majoros W.H."/>
            <person name="Farzad M."/>
            <person name="Carlton J.M."/>
            <person name="Smith R.K. Jr."/>
            <person name="Garg J."/>
            <person name="Pearlman R.E."/>
            <person name="Karrer K.M."/>
            <person name="Sun L."/>
            <person name="Manning G."/>
            <person name="Elde N.C."/>
            <person name="Turkewitz A.P."/>
            <person name="Asai D.J."/>
            <person name="Wilkes D.E."/>
            <person name="Wang Y."/>
            <person name="Cai H."/>
            <person name="Collins K."/>
            <person name="Stewart B.A."/>
            <person name="Lee S.R."/>
            <person name="Wilamowska K."/>
            <person name="Weinberg Z."/>
            <person name="Ruzzo W.L."/>
            <person name="Wloga D."/>
            <person name="Gaertig J."/>
            <person name="Frankel J."/>
            <person name="Tsao C.-C."/>
            <person name="Gorovsky M.A."/>
            <person name="Keeling P.J."/>
            <person name="Waller R.F."/>
            <person name="Patron N.J."/>
            <person name="Cherry J.M."/>
            <person name="Stover N.A."/>
            <person name="Krieger C.J."/>
            <person name="del Toro C."/>
            <person name="Ryder H.F."/>
            <person name="Williamson S.C."/>
            <person name="Barbeau R.A."/>
            <person name="Hamilton E.P."/>
            <person name="Orias E."/>
        </authorList>
    </citation>
    <scope>NUCLEOTIDE SEQUENCE [LARGE SCALE GENOMIC DNA]</scope>
    <source>
        <strain evidence="5">SB210</strain>
    </source>
</reference>
<keyword evidence="1" id="KW-0472">Membrane</keyword>
<feature type="transmembrane region" description="Helical" evidence="1">
    <location>
        <begin position="282"/>
        <end position="305"/>
    </location>
</feature>
<dbReference type="GeneID" id="7838414"/>
<keyword evidence="2" id="KW-0732">Signal</keyword>
<dbReference type="InterPro" id="IPR013785">
    <property type="entry name" value="Aldolase_TIM"/>
</dbReference>
<proteinExistence type="predicted"/>
<accession>I7MN08</accession>
<evidence type="ECO:0000313" key="5">
    <source>
        <dbReference type="Proteomes" id="UP000009168"/>
    </source>
</evidence>